<organism evidence="13 14">
    <name type="scientific">Parastrongyloides trichosuri</name>
    <name type="common">Possum-specific nematode worm</name>
    <dbReference type="NCBI Taxonomy" id="131310"/>
    <lineage>
        <taxon>Eukaryota</taxon>
        <taxon>Metazoa</taxon>
        <taxon>Ecdysozoa</taxon>
        <taxon>Nematoda</taxon>
        <taxon>Chromadorea</taxon>
        <taxon>Rhabditida</taxon>
        <taxon>Tylenchina</taxon>
        <taxon>Panagrolaimomorpha</taxon>
        <taxon>Strongyloidoidea</taxon>
        <taxon>Strongyloididae</taxon>
        <taxon>Parastrongyloides</taxon>
    </lineage>
</organism>
<evidence type="ECO:0000256" key="1">
    <source>
        <dbReference type="ARBA" id="ARBA00004606"/>
    </source>
</evidence>
<evidence type="ECO:0000256" key="2">
    <source>
        <dbReference type="ARBA" id="ARBA00004922"/>
    </source>
</evidence>
<name>A0A0N4ZU85_PARTI</name>
<evidence type="ECO:0000313" key="14">
    <source>
        <dbReference type="WBParaSite" id="PTRK_0001214800.1"/>
    </source>
</evidence>
<protein>
    <submittedName>
        <fullName evidence="14">Glyco_transf_7N domain-containing protein</fullName>
    </submittedName>
</protein>
<dbReference type="CDD" id="cd00899">
    <property type="entry name" value="b4GalT"/>
    <property type="match status" value="1"/>
</dbReference>
<dbReference type="InterPro" id="IPR027995">
    <property type="entry name" value="Galactosyl_T_N"/>
</dbReference>
<dbReference type="PANTHER" id="PTHR19300:SF57">
    <property type="entry name" value="BETA-1,4-N-ACETYLGALACTOSAMINYLTRANSFERASE"/>
    <property type="match status" value="1"/>
</dbReference>
<feature type="domain" description="Galactosyltransferase C-terminal" evidence="11">
    <location>
        <begin position="129"/>
        <end position="206"/>
    </location>
</feature>
<dbReference type="PANTHER" id="PTHR19300">
    <property type="entry name" value="BETA-1,4-GALACTOSYLTRANSFERASE"/>
    <property type="match status" value="1"/>
</dbReference>
<evidence type="ECO:0000256" key="7">
    <source>
        <dbReference type="ARBA" id="ARBA00022968"/>
    </source>
</evidence>
<dbReference type="GO" id="GO:0016020">
    <property type="term" value="C:membrane"/>
    <property type="evidence" value="ECO:0007669"/>
    <property type="project" value="UniProtKB-SubCell"/>
</dbReference>
<comment type="subcellular location">
    <subcellularLocation>
        <location evidence="1">Membrane</location>
        <topology evidence="1">Single-pass type II membrane protein</topology>
    </subcellularLocation>
</comment>
<comment type="pathway">
    <text evidence="2">Protein modification; protein glycosylation.</text>
</comment>
<keyword evidence="7" id="KW-0735">Signal-anchor</keyword>
<evidence type="ECO:0000256" key="9">
    <source>
        <dbReference type="ARBA" id="ARBA00023136"/>
    </source>
</evidence>
<evidence type="ECO:0000256" key="4">
    <source>
        <dbReference type="ARBA" id="ARBA00022676"/>
    </source>
</evidence>
<dbReference type="GO" id="GO:0008378">
    <property type="term" value="F:galactosyltransferase activity"/>
    <property type="evidence" value="ECO:0007669"/>
    <property type="project" value="TreeGrafter"/>
</dbReference>
<keyword evidence="8" id="KW-1133">Transmembrane helix</keyword>
<evidence type="ECO:0000313" key="13">
    <source>
        <dbReference type="Proteomes" id="UP000038045"/>
    </source>
</evidence>
<dbReference type="GO" id="GO:0006688">
    <property type="term" value="P:glycosphingolipid biosynthetic process"/>
    <property type="evidence" value="ECO:0007669"/>
    <property type="project" value="TreeGrafter"/>
</dbReference>
<evidence type="ECO:0000256" key="5">
    <source>
        <dbReference type="ARBA" id="ARBA00022679"/>
    </source>
</evidence>
<keyword evidence="13" id="KW-1185">Reference proteome</keyword>
<dbReference type="GO" id="GO:0033842">
    <property type="term" value="F:N-acetyl-beta-glucosaminyl-derivative 4-beta-N-acetylgalactosaminyltransferase activity"/>
    <property type="evidence" value="ECO:0007669"/>
    <property type="project" value="TreeGrafter"/>
</dbReference>
<evidence type="ECO:0000256" key="6">
    <source>
        <dbReference type="ARBA" id="ARBA00022692"/>
    </source>
</evidence>
<keyword evidence="6" id="KW-0812">Transmembrane</keyword>
<dbReference type="Gene3D" id="3.90.550.10">
    <property type="entry name" value="Spore Coat Polysaccharide Biosynthesis Protein SpsA, Chain A"/>
    <property type="match status" value="1"/>
</dbReference>
<keyword evidence="4" id="KW-0328">Glycosyltransferase</keyword>
<evidence type="ECO:0000256" key="8">
    <source>
        <dbReference type="ARBA" id="ARBA00022989"/>
    </source>
</evidence>
<dbReference type="PRINTS" id="PR02050">
    <property type="entry name" value="B14GALTRFASE"/>
</dbReference>
<evidence type="ECO:0000256" key="10">
    <source>
        <dbReference type="ARBA" id="ARBA00023180"/>
    </source>
</evidence>
<dbReference type="Pfam" id="PF13733">
    <property type="entry name" value="Glyco_transf_7N"/>
    <property type="match status" value="1"/>
</dbReference>
<keyword evidence="5" id="KW-0808">Transferase</keyword>
<dbReference type="SUPFAM" id="SSF53448">
    <property type="entry name" value="Nucleotide-diphospho-sugar transferases"/>
    <property type="match status" value="1"/>
</dbReference>
<comment type="similarity">
    <text evidence="3">Belongs to the glycosyltransferase 7 family.</text>
</comment>
<keyword evidence="9" id="KW-0472">Membrane</keyword>
<dbReference type="GO" id="GO:0005975">
    <property type="term" value="P:carbohydrate metabolic process"/>
    <property type="evidence" value="ECO:0007669"/>
    <property type="project" value="InterPro"/>
</dbReference>
<proteinExistence type="inferred from homology"/>
<dbReference type="STRING" id="131310.A0A0N4ZU85"/>
<dbReference type="InterPro" id="IPR003859">
    <property type="entry name" value="Galactosyl_T"/>
</dbReference>
<evidence type="ECO:0000256" key="3">
    <source>
        <dbReference type="ARBA" id="ARBA00005735"/>
    </source>
</evidence>
<dbReference type="AlphaFoldDB" id="A0A0N4ZU85"/>
<dbReference type="InterPro" id="IPR027791">
    <property type="entry name" value="Galactosyl_T_C"/>
</dbReference>
<evidence type="ECO:0000259" key="12">
    <source>
        <dbReference type="Pfam" id="PF13733"/>
    </source>
</evidence>
<dbReference type="WBParaSite" id="PTRK_0001214800.1">
    <property type="protein sequence ID" value="PTRK_0001214800.1"/>
    <property type="gene ID" value="PTRK_0001214800"/>
</dbReference>
<sequence>MGKVPIYLEAPSFKIIEKLYPNIEPGGHFYPKHCKSEQKVAIIVPYKNRQAQLRIFLHNIHSTLQRQHIEYVLFIVEPNTNGTFNRGKLLNIGFIEALKLYNFDCVILHDVDLIPEDDRNIYQCSKYPRHMSSHINIFNYKLPYDIIFGGASALTVEHFKLINGYNNMYWGWGMEDDDLYNRIKFNGLQISRYPPEISRYFMPKHKHEKENSVNYCRYDIYYYFKHKSDIEGLNSCEYVIEKIEFHALYTKILVDPLEKESKKKLKKLGISNYDSQCY</sequence>
<dbReference type="UniPathway" id="UPA00378"/>
<dbReference type="GO" id="GO:0005794">
    <property type="term" value="C:Golgi apparatus"/>
    <property type="evidence" value="ECO:0007669"/>
    <property type="project" value="TreeGrafter"/>
</dbReference>
<dbReference type="Pfam" id="PF02709">
    <property type="entry name" value="Glyco_transf_7C"/>
    <property type="match status" value="1"/>
</dbReference>
<dbReference type="InterPro" id="IPR029044">
    <property type="entry name" value="Nucleotide-diphossugar_trans"/>
</dbReference>
<evidence type="ECO:0000259" key="11">
    <source>
        <dbReference type="Pfam" id="PF02709"/>
    </source>
</evidence>
<keyword evidence="10" id="KW-0325">Glycoprotein</keyword>
<dbReference type="Proteomes" id="UP000038045">
    <property type="component" value="Unplaced"/>
</dbReference>
<accession>A0A0N4ZU85</accession>
<feature type="domain" description="Galactosyltransferase N-terminal" evidence="12">
    <location>
        <begin position="4"/>
        <end position="125"/>
    </location>
</feature>
<reference evidence="14" key="1">
    <citation type="submission" date="2017-02" db="UniProtKB">
        <authorList>
            <consortium name="WormBaseParasite"/>
        </authorList>
    </citation>
    <scope>IDENTIFICATION</scope>
</reference>